<organism evidence="1 2">
    <name type="scientific">Clonorchis sinensis</name>
    <name type="common">Chinese liver fluke</name>
    <dbReference type="NCBI Taxonomy" id="79923"/>
    <lineage>
        <taxon>Eukaryota</taxon>
        <taxon>Metazoa</taxon>
        <taxon>Spiralia</taxon>
        <taxon>Lophotrochozoa</taxon>
        <taxon>Platyhelminthes</taxon>
        <taxon>Trematoda</taxon>
        <taxon>Digenea</taxon>
        <taxon>Opisthorchiida</taxon>
        <taxon>Opisthorchiata</taxon>
        <taxon>Opisthorchiidae</taxon>
        <taxon>Clonorchis</taxon>
    </lineage>
</organism>
<dbReference type="Proteomes" id="UP000286415">
    <property type="component" value="Unassembled WGS sequence"/>
</dbReference>
<reference evidence="1 2" key="2">
    <citation type="journal article" date="2021" name="Genomics">
        <title>High-quality reference genome for Clonorchis sinensis.</title>
        <authorList>
            <person name="Young N.D."/>
            <person name="Stroehlein A.J."/>
            <person name="Kinkar L."/>
            <person name="Wang T."/>
            <person name="Sohn W.M."/>
            <person name="Chang B.C.H."/>
            <person name="Kaur P."/>
            <person name="Weisz D."/>
            <person name="Dudchenko O."/>
            <person name="Aiden E.L."/>
            <person name="Korhonen P.K."/>
            <person name="Gasser R.B."/>
        </authorList>
    </citation>
    <scope>NUCLEOTIDE SEQUENCE [LARGE SCALE GENOMIC DNA]</scope>
    <source>
        <strain evidence="1">Cs-k2</strain>
    </source>
</reference>
<name>A0A419Q271_CLOSI</name>
<sequence length="245" mass="27785">MQANATKRLHQFRNRSHFSRDAKRIYEKTYYSHASSVISTVTLVASATEYAAPGHIMFQLARYLRTRNTSNGRNALLKKIRDKRFSWFPGKKPLCETFGRRKSLQHTLCEILPQLGEQPEPTHELDKPKNRTITHLLTISCSVSYSVSSDLNNTKNKTQATLGACLHLTDTARWPRWLEHKFTDRKIRGSNLTSASRLLLSRLGQPGSIPALVLPTSGMAARHRKGVTAEPLLLLTNMAWFCQTL</sequence>
<reference evidence="1 2" key="1">
    <citation type="journal article" date="2018" name="Biotechnol. Adv.">
        <title>Improved genomic resources and new bioinformatic workflow for the carcinogenic parasite Clonorchis sinensis: Biotechnological implications.</title>
        <authorList>
            <person name="Wang D."/>
            <person name="Korhonen P.K."/>
            <person name="Gasser R.B."/>
            <person name="Young N.D."/>
        </authorList>
    </citation>
    <scope>NUCLEOTIDE SEQUENCE [LARGE SCALE GENOMIC DNA]</scope>
    <source>
        <strain evidence="1">Cs-k2</strain>
    </source>
</reference>
<protein>
    <submittedName>
        <fullName evidence="1">Uncharacterized protein</fullName>
    </submittedName>
</protein>
<proteinExistence type="predicted"/>
<comment type="caution">
    <text evidence="1">The sequence shown here is derived from an EMBL/GenBank/DDBJ whole genome shotgun (WGS) entry which is preliminary data.</text>
</comment>
<dbReference type="InParanoid" id="A0A419Q271"/>
<gene>
    <name evidence="1" type="ORF">CSKR_109843</name>
</gene>
<evidence type="ECO:0000313" key="2">
    <source>
        <dbReference type="Proteomes" id="UP000286415"/>
    </source>
</evidence>
<evidence type="ECO:0000313" key="1">
    <source>
        <dbReference type="EMBL" id="KAG5447326.1"/>
    </source>
</evidence>
<keyword evidence="2" id="KW-1185">Reference proteome</keyword>
<dbReference type="AlphaFoldDB" id="A0A419Q271"/>
<accession>A0A419Q271</accession>
<dbReference type="EMBL" id="NIRI02000042">
    <property type="protein sequence ID" value="KAG5447326.1"/>
    <property type="molecule type" value="Genomic_DNA"/>
</dbReference>